<reference evidence="3" key="1">
    <citation type="submission" date="2022-11" db="UniProtKB">
        <authorList>
            <consortium name="WormBaseParasite"/>
        </authorList>
    </citation>
    <scope>IDENTIFICATION</scope>
</reference>
<feature type="compositionally biased region" description="Acidic residues" evidence="1">
    <location>
        <begin position="62"/>
        <end position="74"/>
    </location>
</feature>
<proteinExistence type="predicted"/>
<accession>A0A914XZQ5</accession>
<feature type="compositionally biased region" description="Basic residues" evidence="1">
    <location>
        <begin position="167"/>
        <end position="178"/>
    </location>
</feature>
<evidence type="ECO:0000256" key="1">
    <source>
        <dbReference type="SAM" id="MobiDB-lite"/>
    </source>
</evidence>
<organism evidence="2 3">
    <name type="scientific">Panagrolaimus superbus</name>
    <dbReference type="NCBI Taxonomy" id="310955"/>
    <lineage>
        <taxon>Eukaryota</taxon>
        <taxon>Metazoa</taxon>
        <taxon>Ecdysozoa</taxon>
        <taxon>Nematoda</taxon>
        <taxon>Chromadorea</taxon>
        <taxon>Rhabditida</taxon>
        <taxon>Tylenchina</taxon>
        <taxon>Panagrolaimomorpha</taxon>
        <taxon>Panagrolaimoidea</taxon>
        <taxon>Panagrolaimidae</taxon>
        <taxon>Panagrolaimus</taxon>
    </lineage>
</organism>
<name>A0A914XZQ5_9BILA</name>
<sequence length="258" mass="28985">MHIKNVTENDNDDDTFEDGEVETESMTFSQNSEHHEFDSSADSSVIILPPKSTEEINNNIYESEEEDVEVEEENEFMRPIRFQRQCSMNSATKRRHQSLPHSTDILAANFQSSCQLQNNDENENEEEEEEERPTASDSTQIPTSSCASSDDGFTSSCQSGDLEQLHRNQRASLRRRIKALKEPDSISDESGYHESGAGSGSESKTTTSRQSLHSIEYSDEDEEEEDFEDERKAALAAQCLLGTSATIELEPNVQITAL</sequence>
<feature type="compositionally biased region" description="Polar residues" evidence="1">
    <location>
        <begin position="200"/>
        <end position="213"/>
    </location>
</feature>
<dbReference type="Proteomes" id="UP000887577">
    <property type="component" value="Unplaced"/>
</dbReference>
<feature type="compositionally biased region" description="Acidic residues" evidence="1">
    <location>
        <begin position="217"/>
        <end position="228"/>
    </location>
</feature>
<protein>
    <submittedName>
        <fullName evidence="3">Uncharacterized protein</fullName>
    </submittedName>
</protein>
<evidence type="ECO:0000313" key="2">
    <source>
        <dbReference type="Proteomes" id="UP000887577"/>
    </source>
</evidence>
<feature type="compositionally biased region" description="Acidic residues" evidence="1">
    <location>
        <begin position="9"/>
        <end position="23"/>
    </location>
</feature>
<feature type="region of interest" description="Disordered" evidence="1">
    <location>
        <begin position="87"/>
        <end position="231"/>
    </location>
</feature>
<evidence type="ECO:0000313" key="3">
    <source>
        <dbReference type="WBParaSite" id="PSU_v2.g12445.t1"/>
    </source>
</evidence>
<feature type="region of interest" description="Disordered" evidence="1">
    <location>
        <begin position="1"/>
        <end position="74"/>
    </location>
</feature>
<keyword evidence="2" id="KW-1185">Reference proteome</keyword>
<feature type="compositionally biased region" description="Polar residues" evidence="1">
    <location>
        <begin position="135"/>
        <end position="161"/>
    </location>
</feature>
<feature type="compositionally biased region" description="Acidic residues" evidence="1">
    <location>
        <begin position="120"/>
        <end position="131"/>
    </location>
</feature>
<dbReference type="WBParaSite" id="PSU_v2.g12445.t1">
    <property type="protein sequence ID" value="PSU_v2.g12445.t1"/>
    <property type="gene ID" value="PSU_v2.g12445"/>
</dbReference>
<dbReference type="AlphaFoldDB" id="A0A914XZQ5"/>